<keyword evidence="3" id="KW-1185">Reference proteome</keyword>
<gene>
    <name evidence="2" type="ORF">N789_14650</name>
</gene>
<reference evidence="2 3" key="1">
    <citation type="submission" date="2013-09" db="EMBL/GenBank/DDBJ databases">
        <title>Genome sequencing of Arenimonas oryziterrae.</title>
        <authorList>
            <person name="Chen F."/>
            <person name="Wang G."/>
        </authorList>
    </citation>
    <scope>NUCLEOTIDE SEQUENCE [LARGE SCALE GENOMIC DNA]</scope>
    <source>
        <strain evidence="2 3">YC6267</strain>
    </source>
</reference>
<sequence>MRKLLGSSGARLLTSMGISVASYAGLTVAMTAALNAVAAGVGGLPSAVANIMLLMGFGQALSIIGAAFMTKAAIQSSSLGFTKTSST</sequence>
<comment type="caution">
    <text evidence="2">The sequence shown here is derived from an EMBL/GenBank/DDBJ whole genome shotgun (WGS) entry which is preliminary data.</text>
</comment>
<protein>
    <recommendedName>
        <fullName evidence="4">DUF2523 domain-containing protein</fullName>
    </recommendedName>
</protein>
<dbReference type="InterPro" id="IPR019670">
    <property type="entry name" value="DUF2523"/>
</dbReference>
<keyword evidence="1" id="KW-1133">Transmembrane helix</keyword>
<proteinExistence type="predicted"/>
<dbReference type="Pfam" id="PF10734">
    <property type="entry name" value="DUF2523"/>
    <property type="match status" value="1"/>
</dbReference>
<evidence type="ECO:0000256" key="1">
    <source>
        <dbReference type="SAM" id="Phobius"/>
    </source>
</evidence>
<keyword evidence="1" id="KW-0472">Membrane</keyword>
<dbReference type="PATRIC" id="fig|1121015.4.peg.2391"/>
<dbReference type="AlphaFoldDB" id="A0A091AT11"/>
<evidence type="ECO:0008006" key="4">
    <source>
        <dbReference type="Google" id="ProtNLM"/>
    </source>
</evidence>
<evidence type="ECO:0000313" key="2">
    <source>
        <dbReference type="EMBL" id="KFN42139.1"/>
    </source>
</evidence>
<evidence type="ECO:0000313" key="3">
    <source>
        <dbReference type="Proteomes" id="UP000029385"/>
    </source>
</evidence>
<keyword evidence="1" id="KW-0812">Transmembrane</keyword>
<name>A0A091AT11_9GAMM</name>
<feature type="transmembrane region" description="Helical" evidence="1">
    <location>
        <begin position="47"/>
        <end position="69"/>
    </location>
</feature>
<dbReference type="Proteomes" id="UP000029385">
    <property type="component" value="Unassembled WGS sequence"/>
</dbReference>
<dbReference type="EMBL" id="AVCI01000016">
    <property type="protein sequence ID" value="KFN42139.1"/>
    <property type="molecule type" value="Genomic_DNA"/>
</dbReference>
<accession>A0A091AT11</accession>
<organism evidence="2 3">
    <name type="scientific">Arenimonas oryziterrae DSM 21050 = YC6267</name>
    <dbReference type="NCBI Taxonomy" id="1121015"/>
    <lineage>
        <taxon>Bacteria</taxon>
        <taxon>Pseudomonadati</taxon>
        <taxon>Pseudomonadota</taxon>
        <taxon>Gammaproteobacteria</taxon>
        <taxon>Lysobacterales</taxon>
        <taxon>Lysobacteraceae</taxon>
        <taxon>Arenimonas</taxon>
    </lineage>
</organism>
<dbReference type="eggNOG" id="ENOG5032B8R">
    <property type="taxonomic scope" value="Bacteria"/>
</dbReference>
<feature type="transmembrane region" description="Helical" evidence="1">
    <location>
        <begin position="12"/>
        <end position="41"/>
    </location>
</feature>